<dbReference type="PROSITE" id="PS51014">
    <property type="entry name" value="COBK_CBIJ"/>
    <property type="match status" value="1"/>
</dbReference>
<keyword evidence="2" id="KW-0169">Cobalamin biosynthesis</keyword>
<dbReference type="InterPro" id="IPR003723">
    <property type="entry name" value="Precorrin-6x_reduct"/>
</dbReference>
<dbReference type="GO" id="GO:0016994">
    <property type="term" value="F:precorrin-6A reductase activity"/>
    <property type="evidence" value="ECO:0007669"/>
    <property type="project" value="InterPro"/>
</dbReference>
<protein>
    <submittedName>
        <fullName evidence="4">Cobalt-precorrin-6A reductase</fullName>
    </submittedName>
</protein>
<dbReference type="UniPathway" id="UPA00148"/>
<dbReference type="GO" id="GO:0009236">
    <property type="term" value="P:cobalamin biosynthetic process"/>
    <property type="evidence" value="ECO:0007669"/>
    <property type="project" value="UniProtKB-UniPathway"/>
</dbReference>
<keyword evidence="3" id="KW-0560">Oxidoreductase</keyword>
<reference evidence="4 5" key="1">
    <citation type="submission" date="2018-01" db="EMBL/GenBank/DDBJ databases">
        <title>Complete genome sequence of Streptomyces lunaelactis MM109T, a Ferroverdin A producer isolated from cave moonmilk deposits.</title>
        <authorList>
            <person name="Naome A."/>
            <person name="Martinet L."/>
            <person name="Maciejewska M."/>
            <person name="Anderssen S."/>
            <person name="Adam D."/>
            <person name="Tenconi E."/>
            <person name="Deflandre B."/>
            <person name="Arguelles-Arias A."/>
            <person name="Calusinska M."/>
            <person name="Copieters W."/>
            <person name="Karim L."/>
            <person name="Hanikenne M."/>
            <person name="Baurain D."/>
            <person name="van Wezel G."/>
            <person name="Smargiasso N."/>
            <person name="de Pauw E."/>
            <person name="Delfosse P."/>
            <person name="Rigali S."/>
        </authorList>
    </citation>
    <scope>NUCLEOTIDE SEQUENCE [LARGE SCALE GENOMIC DNA]</scope>
    <source>
        <strain evidence="4 5">MM109</strain>
    </source>
</reference>
<keyword evidence="5" id="KW-1185">Reference proteome</keyword>
<gene>
    <name evidence="4" type="ORF">SLUN_34385</name>
</gene>
<dbReference type="PANTHER" id="PTHR36925">
    <property type="entry name" value="COBALT-PRECORRIN-6A REDUCTASE"/>
    <property type="match status" value="1"/>
</dbReference>
<organism evidence="4 5">
    <name type="scientific">Streptomyces lunaelactis</name>
    <dbReference type="NCBI Taxonomy" id="1535768"/>
    <lineage>
        <taxon>Bacteria</taxon>
        <taxon>Bacillati</taxon>
        <taxon>Actinomycetota</taxon>
        <taxon>Actinomycetes</taxon>
        <taxon>Kitasatosporales</taxon>
        <taxon>Streptomycetaceae</taxon>
        <taxon>Streptomyces</taxon>
    </lineage>
</organism>
<evidence type="ECO:0000256" key="1">
    <source>
        <dbReference type="ARBA" id="ARBA00004953"/>
    </source>
</evidence>
<comment type="pathway">
    <text evidence="1">Cofactor biosynthesis; adenosylcobalamin biosynthesis.</text>
</comment>
<dbReference type="Pfam" id="PF02571">
    <property type="entry name" value="CbiJ"/>
    <property type="match status" value="1"/>
</dbReference>
<accession>A0A2R4TBP4</accession>
<proteinExistence type="predicted"/>
<sequence length="275" mass="28537">MPGTHILILGGTAEARQLAAELTELTEPTEPTELTGLTGLTGRGGFRVTTSLAGRVSQPRLPAGEVRIGGFGGPEGLAHWLREQSVDAVVDATHPFAAAISAGAAQAATAVGVPLCALRRPGWSAGPGDRWYPAASLADAAAQLPALGRRIFLTTGRLGLVAFADLGQLRFLVRSVEPPEPPLPRHTHILLDRGPFTVDGERELLRTHEIDVLVTKDSGGPATAAKLTAARELEVPVVVVRRPPAPPDVPVAPDVAGVLGLLGVLLSRAAADRCP</sequence>
<dbReference type="RefSeq" id="WP_108153831.1">
    <property type="nucleotide sequence ID" value="NZ_CP026304.1"/>
</dbReference>
<dbReference type="OrthoDB" id="5183775at2"/>
<dbReference type="PANTHER" id="PTHR36925:SF1">
    <property type="entry name" value="COBALT-PRECORRIN-6A REDUCTASE"/>
    <property type="match status" value="1"/>
</dbReference>
<dbReference type="AlphaFoldDB" id="A0A2R4TBP4"/>
<evidence type="ECO:0000256" key="3">
    <source>
        <dbReference type="ARBA" id="ARBA00023002"/>
    </source>
</evidence>
<evidence type="ECO:0000313" key="5">
    <source>
        <dbReference type="Proteomes" id="UP000244201"/>
    </source>
</evidence>
<dbReference type="Proteomes" id="UP000244201">
    <property type="component" value="Chromosome"/>
</dbReference>
<dbReference type="KEGG" id="slk:SLUN_34385"/>
<name>A0A2R4TBP4_9ACTN</name>
<evidence type="ECO:0000256" key="2">
    <source>
        <dbReference type="ARBA" id="ARBA00022573"/>
    </source>
</evidence>
<dbReference type="EMBL" id="CP026304">
    <property type="protein sequence ID" value="AVZ76543.1"/>
    <property type="molecule type" value="Genomic_DNA"/>
</dbReference>
<dbReference type="GeneID" id="55660342"/>
<dbReference type="NCBIfam" id="NF005968">
    <property type="entry name" value="PRK08057.1-2"/>
    <property type="match status" value="1"/>
</dbReference>
<evidence type="ECO:0000313" key="4">
    <source>
        <dbReference type="EMBL" id="AVZ76543.1"/>
    </source>
</evidence>